<evidence type="ECO:0000313" key="2">
    <source>
        <dbReference type="EMBL" id="OGG69648.1"/>
    </source>
</evidence>
<evidence type="ECO:0000256" key="1">
    <source>
        <dbReference type="SAM" id="Phobius"/>
    </source>
</evidence>
<gene>
    <name evidence="2" type="ORF">A3C20_03965</name>
</gene>
<feature type="transmembrane region" description="Helical" evidence="1">
    <location>
        <begin position="6"/>
        <end position="28"/>
    </location>
</feature>
<name>A0A1F6E7K7_9BACT</name>
<reference evidence="2 3" key="1">
    <citation type="journal article" date="2016" name="Nat. Commun.">
        <title>Thousands of microbial genomes shed light on interconnected biogeochemical processes in an aquifer system.</title>
        <authorList>
            <person name="Anantharaman K."/>
            <person name="Brown C.T."/>
            <person name="Hug L.A."/>
            <person name="Sharon I."/>
            <person name="Castelle C.J."/>
            <person name="Probst A.J."/>
            <person name="Thomas B.C."/>
            <person name="Singh A."/>
            <person name="Wilkins M.J."/>
            <person name="Karaoz U."/>
            <person name="Brodie E.L."/>
            <person name="Williams K.H."/>
            <person name="Hubbard S.S."/>
            <person name="Banfield J.F."/>
        </authorList>
    </citation>
    <scope>NUCLEOTIDE SEQUENCE [LARGE SCALE GENOMIC DNA]</scope>
</reference>
<keyword evidence="1" id="KW-0812">Transmembrane</keyword>
<keyword evidence="1" id="KW-0472">Membrane</keyword>
<evidence type="ECO:0008006" key="4">
    <source>
        <dbReference type="Google" id="ProtNLM"/>
    </source>
</evidence>
<accession>A0A1F6E7K7</accession>
<sequence>MLSLFPQILFLAPLSAFIIRIALAILFAGASWRHISEPSLTMRVFAIVEIAVAAALVAGAWTQAVALCAGALILAGYFVPSLRTSPRSTALLALVMCLSLVVTGAGAIAFDLPL</sequence>
<evidence type="ECO:0000313" key="3">
    <source>
        <dbReference type="Proteomes" id="UP000176914"/>
    </source>
</evidence>
<feature type="transmembrane region" description="Helical" evidence="1">
    <location>
        <begin position="89"/>
        <end position="110"/>
    </location>
</feature>
<proteinExistence type="predicted"/>
<keyword evidence="1" id="KW-1133">Transmembrane helix</keyword>
<organism evidence="2 3">
    <name type="scientific">Candidatus Kaiserbacteria bacterium RIFCSPHIGHO2_02_FULL_55_25</name>
    <dbReference type="NCBI Taxonomy" id="1798498"/>
    <lineage>
        <taxon>Bacteria</taxon>
        <taxon>Candidatus Kaiseribacteriota</taxon>
    </lineage>
</organism>
<dbReference type="Proteomes" id="UP000176914">
    <property type="component" value="Unassembled WGS sequence"/>
</dbReference>
<dbReference type="AlphaFoldDB" id="A0A1F6E7K7"/>
<dbReference type="EMBL" id="MFLL01000010">
    <property type="protein sequence ID" value="OGG69648.1"/>
    <property type="molecule type" value="Genomic_DNA"/>
</dbReference>
<protein>
    <recommendedName>
        <fullName evidence="4">DoxX family protein</fullName>
    </recommendedName>
</protein>
<comment type="caution">
    <text evidence="2">The sequence shown here is derived from an EMBL/GenBank/DDBJ whole genome shotgun (WGS) entry which is preliminary data.</text>
</comment>
<feature type="transmembrane region" description="Helical" evidence="1">
    <location>
        <begin position="64"/>
        <end position="82"/>
    </location>
</feature>